<dbReference type="GO" id="GO:0005634">
    <property type="term" value="C:nucleus"/>
    <property type="evidence" value="ECO:0007669"/>
    <property type="project" value="UniProtKB-SubCell"/>
</dbReference>
<dbReference type="PROSITE" id="PS50961">
    <property type="entry name" value="HTH_LA"/>
    <property type="match status" value="1"/>
</dbReference>
<keyword evidence="9" id="KW-1185">Reference proteome</keyword>
<feature type="compositionally biased region" description="Basic and acidic residues" evidence="5">
    <location>
        <begin position="434"/>
        <end position="445"/>
    </location>
</feature>
<dbReference type="GO" id="GO:0006396">
    <property type="term" value="P:RNA processing"/>
    <property type="evidence" value="ECO:0007669"/>
    <property type="project" value="InterPro"/>
</dbReference>
<dbReference type="AlphaFoldDB" id="A0AA39CVM4"/>
<feature type="domain" description="HTH La-type RNA-binding" evidence="7">
    <location>
        <begin position="104"/>
        <end position="196"/>
    </location>
</feature>
<dbReference type="SUPFAM" id="SSF46785">
    <property type="entry name" value="Winged helix' DNA-binding domain"/>
    <property type="match status" value="1"/>
</dbReference>
<dbReference type="Pfam" id="PF00076">
    <property type="entry name" value="RRM_1"/>
    <property type="match status" value="1"/>
</dbReference>
<evidence type="ECO:0000313" key="8">
    <source>
        <dbReference type="EMBL" id="KAJ9630110.1"/>
    </source>
</evidence>
<evidence type="ECO:0008006" key="10">
    <source>
        <dbReference type="Google" id="ProtNLM"/>
    </source>
</evidence>
<dbReference type="GO" id="GO:0003729">
    <property type="term" value="F:mRNA binding"/>
    <property type="evidence" value="ECO:0007669"/>
    <property type="project" value="TreeGrafter"/>
</dbReference>
<protein>
    <recommendedName>
        <fullName evidence="10">Lupus La protein</fullName>
    </recommendedName>
</protein>
<accession>A0AA39CVM4</accession>
<comment type="subcellular location">
    <subcellularLocation>
        <location evidence="1">Nucleus</location>
    </subcellularLocation>
</comment>
<dbReference type="SMART" id="SM00715">
    <property type="entry name" value="LA"/>
    <property type="match status" value="1"/>
</dbReference>
<reference evidence="8" key="1">
    <citation type="submission" date="2022-10" db="EMBL/GenBank/DDBJ databases">
        <title>Culturing micro-colonial fungi from biological soil crusts in the Mojave desert and describing Neophaeococcomyces mojavensis, and introducing the new genera and species Taxawa tesnikishii.</title>
        <authorList>
            <person name="Kurbessoian T."/>
            <person name="Stajich J.E."/>
        </authorList>
    </citation>
    <scope>NUCLEOTIDE SEQUENCE</scope>
    <source>
        <strain evidence="8">TK_35</strain>
    </source>
</reference>
<dbReference type="InterPro" id="IPR006630">
    <property type="entry name" value="La_HTH"/>
</dbReference>
<dbReference type="GO" id="GO:1990904">
    <property type="term" value="C:ribonucleoprotein complex"/>
    <property type="evidence" value="ECO:0007669"/>
    <property type="project" value="InterPro"/>
</dbReference>
<evidence type="ECO:0000259" key="6">
    <source>
        <dbReference type="PROSITE" id="PS50102"/>
    </source>
</evidence>
<dbReference type="InterPro" id="IPR035979">
    <property type="entry name" value="RBD_domain_sf"/>
</dbReference>
<dbReference type="Gene3D" id="3.30.70.330">
    <property type="match status" value="1"/>
</dbReference>
<sequence length="451" mass="51303">MAEETVTDALQTPVDHNAAAAEDAKKLLAELQGDSEQKQETSETTIVEKPATDDSDKKEDDSRDREHRNDSAHYSRGGRGGRGDRRGGFTPRNYRNNSKFDPTSKEVTNDPAAIRKQVEFYFSDSNLHTDTFIRKSIKESENQSVDLKTIHNFKRMQRFQPFEAVVEALRDSTFVELTDEETRVRRKDLPEDWDDPNKITIQENAAMPRSVYVKGFGDEVASTQFDIEEFFEPYGPVKAVRLRRAQDKLFKGSVFVEFDTEETAKAFLALDPKPQYKGNDLQIMSKREYCEKKADDIKAGKIVPNKSRFQSGRRDNRDGRDYKRKKDGEDTRDWRTRRDEDKKRGFRDDKRRGDRGHKGGRSYEDKTDERGVPTVKSSAGPKDSGRDEALAKARAAVEEETKKEQGDQAIHQNGSAEETTSKKRAREEDGEAGPEPKKVDAKSEEVSAAAS</sequence>
<feature type="compositionally biased region" description="Basic and acidic residues" evidence="5">
    <location>
        <begin position="361"/>
        <end position="371"/>
    </location>
</feature>
<dbReference type="PANTHER" id="PTHR22792:SF140">
    <property type="entry name" value="ACHILLES, ISOFORM A"/>
    <property type="match status" value="1"/>
</dbReference>
<comment type="caution">
    <text evidence="8">The sequence shown here is derived from an EMBL/GenBank/DDBJ whole genome shotgun (WGS) entry which is preliminary data.</text>
</comment>
<dbReference type="PRINTS" id="PR00302">
    <property type="entry name" value="LUPUSLA"/>
</dbReference>
<dbReference type="CDD" id="cd12291">
    <property type="entry name" value="RRM1_La"/>
    <property type="match status" value="1"/>
</dbReference>
<dbReference type="SUPFAM" id="SSF54928">
    <property type="entry name" value="RNA-binding domain, RBD"/>
    <property type="match status" value="1"/>
</dbReference>
<evidence type="ECO:0000313" key="9">
    <source>
        <dbReference type="Proteomes" id="UP001172681"/>
    </source>
</evidence>
<keyword evidence="3" id="KW-0539">Nucleus</keyword>
<dbReference type="Pfam" id="PF05383">
    <property type="entry name" value="La"/>
    <property type="match status" value="1"/>
</dbReference>
<dbReference type="EMBL" id="JAPDRN010000065">
    <property type="protein sequence ID" value="KAJ9630110.1"/>
    <property type="molecule type" value="Genomic_DNA"/>
</dbReference>
<dbReference type="PROSITE" id="PS50102">
    <property type="entry name" value="RRM"/>
    <property type="match status" value="1"/>
</dbReference>
<dbReference type="PANTHER" id="PTHR22792">
    <property type="entry name" value="LUPUS LA PROTEIN-RELATED"/>
    <property type="match status" value="1"/>
</dbReference>
<dbReference type="InterPro" id="IPR012677">
    <property type="entry name" value="Nucleotide-bd_a/b_plait_sf"/>
</dbReference>
<feature type="region of interest" description="Disordered" evidence="5">
    <location>
        <begin position="1"/>
        <end position="110"/>
    </location>
</feature>
<dbReference type="SMART" id="SM00360">
    <property type="entry name" value="RRM"/>
    <property type="match status" value="1"/>
</dbReference>
<feature type="domain" description="RRM" evidence="6">
    <location>
        <begin position="209"/>
        <end position="288"/>
    </location>
</feature>
<feature type="region of interest" description="Disordered" evidence="5">
    <location>
        <begin position="301"/>
        <end position="451"/>
    </location>
</feature>
<keyword evidence="2 4" id="KW-0694">RNA-binding</keyword>
<evidence type="ECO:0000256" key="5">
    <source>
        <dbReference type="SAM" id="MobiDB-lite"/>
    </source>
</evidence>
<feature type="compositionally biased region" description="Basic and acidic residues" evidence="5">
    <location>
        <begin position="312"/>
        <end position="352"/>
    </location>
</feature>
<organism evidence="8 9">
    <name type="scientific">Knufia peltigerae</name>
    <dbReference type="NCBI Taxonomy" id="1002370"/>
    <lineage>
        <taxon>Eukaryota</taxon>
        <taxon>Fungi</taxon>
        <taxon>Dikarya</taxon>
        <taxon>Ascomycota</taxon>
        <taxon>Pezizomycotina</taxon>
        <taxon>Eurotiomycetes</taxon>
        <taxon>Chaetothyriomycetidae</taxon>
        <taxon>Chaetothyriales</taxon>
        <taxon>Trichomeriaceae</taxon>
        <taxon>Knufia</taxon>
    </lineage>
</organism>
<evidence type="ECO:0000256" key="1">
    <source>
        <dbReference type="ARBA" id="ARBA00004123"/>
    </source>
</evidence>
<dbReference type="InterPro" id="IPR000504">
    <property type="entry name" value="RRM_dom"/>
</dbReference>
<dbReference type="Proteomes" id="UP001172681">
    <property type="component" value="Unassembled WGS sequence"/>
</dbReference>
<dbReference type="InterPro" id="IPR036390">
    <property type="entry name" value="WH_DNA-bd_sf"/>
</dbReference>
<dbReference type="InterPro" id="IPR036388">
    <property type="entry name" value="WH-like_DNA-bd_sf"/>
</dbReference>
<gene>
    <name evidence="8" type="ORF">H2204_008765</name>
</gene>
<evidence type="ECO:0000256" key="4">
    <source>
        <dbReference type="PROSITE-ProRule" id="PRU00332"/>
    </source>
</evidence>
<feature type="compositionally biased region" description="Basic and acidic residues" evidence="5">
    <location>
        <begin position="50"/>
        <end position="73"/>
    </location>
</feature>
<evidence type="ECO:0000259" key="7">
    <source>
        <dbReference type="PROSITE" id="PS50961"/>
    </source>
</evidence>
<proteinExistence type="predicted"/>
<evidence type="ECO:0000256" key="3">
    <source>
        <dbReference type="ARBA" id="ARBA00023242"/>
    </source>
</evidence>
<feature type="compositionally biased region" description="Basic and acidic residues" evidence="5">
    <location>
        <begin position="383"/>
        <end position="406"/>
    </location>
</feature>
<dbReference type="InterPro" id="IPR045180">
    <property type="entry name" value="La_dom_prot"/>
</dbReference>
<dbReference type="InterPro" id="IPR002344">
    <property type="entry name" value="Lupus_La"/>
</dbReference>
<evidence type="ECO:0000256" key="2">
    <source>
        <dbReference type="ARBA" id="ARBA00022884"/>
    </source>
</evidence>
<dbReference type="Gene3D" id="1.10.10.10">
    <property type="entry name" value="Winged helix-like DNA-binding domain superfamily/Winged helix DNA-binding domain"/>
    <property type="match status" value="1"/>
</dbReference>
<name>A0AA39CVM4_9EURO</name>